<feature type="domain" description="WSC" evidence="1">
    <location>
        <begin position="53"/>
        <end position="115"/>
    </location>
</feature>
<dbReference type="Pfam" id="PF01822">
    <property type="entry name" value="WSC"/>
    <property type="match status" value="1"/>
</dbReference>
<dbReference type="InterPro" id="IPR002889">
    <property type="entry name" value="WSC_carb-bd"/>
</dbReference>
<keyword evidence="3" id="KW-1185">Reference proteome</keyword>
<evidence type="ECO:0000259" key="1">
    <source>
        <dbReference type="Pfam" id="PF01822"/>
    </source>
</evidence>
<accession>A0A8W8LWS0</accession>
<evidence type="ECO:0000313" key="2">
    <source>
        <dbReference type="EnsemblMetazoa" id="G30108.1:cds"/>
    </source>
</evidence>
<organism evidence="2 3">
    <name type="scientific">Magallana gigas</name>
    <name type="common">Pacific oyster</name>
    <name type="synonym">Crassostrea gigas</name>
    <dbReference type="NCBI Taxonomy" id="29159"/>
    <lineage>
        <taxon>Eukaryota</taxon>
        <taxon>Metazoa</taxon>
        <taxon>Spiralia</taxon>
        <taxon>Lophotrochozoa</taxon>
        <taxon>Mollusca</taxon>
        <taxon>Bivalvia</taxon>
        <taxon>Autobranchia</taxon>
        <taxon>Pteriomorphia</taxon>
        <taxon>Ostreida</taxon>
        <taxon>Ostreoidea</taxon>
        <taxon>Ostreidae</taxon>
        <taxon>Magallana</taxon>
    </lineage>
</organism>
<evidence type="ECO:0000313" key="3">
    <source>
        <dbReference type="Proteomes" id="UP000005408"/>
    </source>
</evidence>
<dbReference type="EnsemblMetazoa" id="G30108.1">
    <property type="protein sequence ID" value="G30108.1:cds"/>
    <property type="gene ID" value="G30108"/>
</dbReference>
<reference evidence="2" key="1">
    <citation type="submission" date="2022-08" db="UniProtKB">
        <authorList>
            <consortium name="EnsemblMetazoa"/>
        </authorList>
    </citation>
    <scope>IDENTIFICATION</scope>
    <source>
        <strain evidence="2">05x7-T-G4-1.051#20</strain>
    </source>
</reference>
<dbReference type="AlphaFoldDB" id="A0A8W8LWS0"/>
<dbReference type="Proteomes" id="UP000005408">
    <property type="component" value="Unassembled WGS sequence"/>
</dbReference>
<proteinExistence type="predicted"/>
<protein>
    <recommendedName>
        <fullName evidence="1">WSC domain-containing protein</fullName>
    </recommendedName>
</protein>
<name>A0A8W8LWS0_MAGGI</name>
<sequence>MSERFSIVNTLSNVRNLEIYGPVICFSLLYLLQHFSQNVMELHQVSHRRIGQTLIGNTSYDMYFPSAGRCQEVCLESNYFVFGVQVNRCVCLEQIPGHGSRGANVCSLSCPGNYSAETNIKFIYDCGGHQTYNLFKSGTYS</sequence>